<dbReference type="SUPFAM" id="SSF68906">
    <property type="entry name" value="SAP domain"/>
    <property type="match status" value="1"/>
</dbReference>
<feature type="repeat" description="PPR" evidence="2">
    <location>
        <begin position="574"/>
        <end position="608"/>
    </location>
</feature>
<feature type="repeat" description="PPR" evidence="2">
    <location>
        <begin position="679"/>
        <end position="713"/>
    </location>
</feature>
<feature type="repeat" description="PPR" evidence="2">
    <location>
        <begin position="341"/>
        <end position="375"/>
    </location>
</feature>
<feature type="signal peptide" evidence="4">
    <location>
        <begin position="1"/>
        <end position="20"/>
    </location>
</feature>
<organism evidence="6 7">
    <name type="scientific">Chrysochromulina tobinii</name>
    <dbReference type="NCBI Taxonomy" id="1460289"/>
    <lineage>
        <taxon>Eukaryota</taxon>
        <taxon>Haptista</taxon>
        <taxon>Haptophyta</taxon>
        <taxon>Prymnesiophyceae</taxon>
        <taxon>Prymnesiales</taxon>
        <taxon>Chrysochromulinaceae</taxon>
        <taxon>Chrysochromulina</taxon>
    </lineage>
</organism>
<keyword evidence="7" id="KW-1185">Reference proteome</keyword>
<dbReference type="InterPro" id="IPR036361">
    <property type="entry name" value="SAP_dom_sf"/>
</dbReference>
<dbReference type="InterPro" id="IPR033443">
    <property type="entry name" value="PROP1-like_PPR_dom"/>
</dbReference>
<dbReference type="OrthoDB" id="185373at2759"/>
<sequence>MAIAACALLVLCGYHSPVARFDARTDSAPSVHHLRVRPAMRARTPTMSGDLSAMSYRELQQACKERGLRASGKADELRERLMQALPSETAPVSKPAAPTPPAPKAVVDTWPVPSSADDAELLGSLALDDDLPMGDGTSAGNAGAIGRDASAAAALGDDSLLDELLSDLESDLDDPSGPLPPGRRYESYGMDESLADALASLDDLDGPLGSPAPRRGAPDPFADTIASLASAADASEGDTGAPLATDGFDEAWLEDLFGPVDEEPKPKPRAAGGGGAPRPAAGGAAGEHAKVLEMIGKWRRRSAPVDEAVYRAALVACAHEGAWEQGAELLNVLEDYGVMLQAVHFDAVLRACDRRTRWQESLGLLDRMKRSGLRPTARTFECVLRTCAKAKQPAMVGMLWDLMKEEQAKSPPLEVGAFTYNVLMRALAEGGDKGGRPADRLTGATQVLRAFDEGLSAGVIFDDSGYKHALRACDVSGEWRRALNILRMMREAGLAPDTLVYGNVMNACARDGRVQTVLQLLAQMRTEGLQPNAFCYNAAIGAASRAKRWLQAIDLMDDMEAEGVRLADPTLAPTKHTYTAVLRACAAGEQPRAAQKVLGRMLRKGAEPSAFDYGCVIDACARSGDVVLVMKLFTQMQERGLQPDAKTFTTALMACANANQLNRALSLIERMYKLEVLPDVATYNVLLQACERQDKFDIIERLIQQMPMLGVEPNLVNYNTGLRALCRGGEVTKARAMLGTMRERDVKPSFSTYRAAINGSCTGGHIDLAVSFLDEMKAEGFTPDEHVQFALLSSCGEEERPFLERSLAITPDGFV</sequence>
<dbReference type="InterPro" id="IPR057027">
    <property type="entry name" value="TPR_mt"/>
</dbReference>
<proteinExistence type="predicted"/>
<feature type="repeat" description="PPR" evidence="2">
    <location>
        <begin position="644"/>
        <end position="678"/>
    </location>
</feature>
<dbReference type="NCBIfam" id="TIGR00756">
    <property type="entry name" value="PPR"/>
    <property type="match status" value="5"/>
</dbReference>
<dbReference type="SMART" id="SM00513">
    <property type="entry name" value="SAP"/>
    <property type="match status" value="1"/>
</dbReference>
<feature type="repeat" description="PPR" evidence="2">
    <location>
        <begin position="532"/>
        <end position="566"/>
    </location>
</feature>
<evidence type="ECO:0000259" key="5">
    <source>
        <dbReference type="PROSITE" id="PS50800"/>
    </source>
</evidence>
<dbReference type="PANTHER" id="PTHR47447">
    <property type="entry name" value="OS03G0856100 PROTEIN"/>
    <property type="match status" value="1"/>
</dbReference>
<feature type="repeat" description="PPR" evidence="2">
    <location>
        <begin position="609"/>
        <end position="643"/>
    </location>
</feature>
<dbReference type="PANTHER" id="PTHR47447:SF17">
    <property type="entry name" value="OS12G0638900 PROTEIN"/>
    <property type="match status" value="1"/>
</dbReference>
<gene>
    <name evidence="6" type="ORF">Ctob_007860</name>
</gene>
<dbReference type="Proteomes" id="UP000037460">
    <property type="component" value="Unassembled WGS sequence"/>
</dbReference>
<evidence type="ECO:0000313" key="6">
    <source>
        <dbReference type="EMBL" id="KOO30241.1"/>
    </source>
</evidence>
<comment type="caution">
    <text evidence="6">The sequence shown here is derived from an EMBL/GenBank/DDBJ whole genome shotgun (WGS) entry which is preliminary data.</text>
</comment>
<feature type="region of interest" description="Disordered" evidence="3">
    <location>
        <begin position="258"/>
        <end position="285"/>
    </location>
</feature>
<dbReference type="Gene3D" id="1.25.40.10">
    <property type="entry name" value="Tetratricopeptide repeat domain"/>
    <property type="match status" value="4"/>
</dbReference>
<feature type="region of interest" description="Disordered" evidence="3">
    <location>
        <begin position="201"/>
        <end position="221"/>
    </location>
</feature>
<dbReference type="Pfam" id="PF17177">
    <property type="entry name" value="PPR_long"/>
    <property type="match status" value="1"/>
</dbReference>
<dbReference type="AlphaFoldDB" id="A0A0M0JU75"/>
<accession>A0A0M0JU75</accession>
<feature type="domain" description="SAP" evidence="5">
    <location>
        <begin position="51"/>
        <end position="85"/>
    </location>
</feature>
<dbReference type="InterPro" id="IPR011990">
    <property type="entry name" value="TPR-like_helical_dom_sf"/>
</dbReference>
<reference evidence="7" key="1">
    <citation type="journal article" date="2015" name="PLoS Genet.">
        <title>Genome Sequence and Transcriptome Analyses of Chrysochromulina tobin: Metabolic Tools for Enhanced Algal Fitness in the Prominent Order Prymnesiales (Haptophyceae).</title>
        <authorList>
            <person name="Hovde B.T."/>
            <person name="Deodato C.R."/>
            <person name="Hunsperger H.M."/>
            <person name="Ryken S.A."/>
            <person name="Yost W."/>
            <person name="Jha R.K."/>
            <person name="Patterson J."/>
            <person name="Monnat R.J. Jr."/>
            <person name="Barlow S.B."/>
            <person name="Starkenburg S.R."/>
            <person name="Cattolico R.A."/>
        </authorList>
    </citation>
    <scope>NUCLEOTIDE SEQUENCE</scope>
    <source>
        <strain evidence="7">CCMP291</strain>
    </source>
</reference>
<feature type="repeat" description="PPR" evidence="2">
    <location>
        <begin position="749"/>
        <end position="783"/>
    </location>
</feature>
<dbReference type="Gene3D" id="1.10.720.30">
    <property type="entry name" value="SAP domain"/>
    <property type="match status" value="1"/>
</dbReference>
<feature type="chain" id="PRO_5005602214" evidence="4">
    <location>
        <begin position="21"/>
        <end position="815"/>
    </location>
</feature>
<protein>
    <submittedName>
        <fullName evidence="6">Pentatricopeptide repeat-containing</fullName>
    </submittedName>
</protein>
<dbReference type="InterPro" id="IPR002885">
    <property type="entry name" value="PPR_rpt"/>
</dbReference>
<feature type="region of interest" description="Disordered" evidence="3">
    <location>
        <begin position="168"/>
        <end position="187"/>
    </location>
</feature>
<evidence type="ECO:0000256" key="1">
    <source>
        <dbReference type="ARBA" id="ARBA00022737"/>
    </source>
</evidence>
<name>A0A0M0JU75_9EUKA</name>
<evidence type="ECO:0000256" key="3">
    <source>
        <dbReference type="SAM" id="MobiDB-lite"/>
    </source>
</evidence>
<evidence type="ECO:0000256" key="4">
    <source>
        <dbReference type="SAM" id="SignalP"/>
    </source>
</evidence>
<feature type="repeat" description="PPR" evidence="2">
    <location>
        <begin position="714"/>
        <end position="748"/>
    </location>
</feature>
<evidence type="ECO:0000313" key="7">
    <source>
        <dbReference type="Proteomes" id="UP000037460"/>
    </source>
</evidence>
<dbReference type="EMBL" id="JWZX01002259">
    <property type="protein sequence ID" value="KOO30241.1"/>
    <property type="molecule type" value="Genomic_DNA"/>
</dbReference>
<keyword evidence="4" id="KW-0732">Signal</keyword>
<dbReference type="PROSITE" id="PS51375">
    <property type="entry name" value="PPR"/>
    <property type="match status" value="10"/>
</dbReference>
<feature type="repeat" description="PPR" evidence="2">
    <location>
        <begin position="462"/>
        <end position="496"/>
    </location>
</feature>
<dbReference type="PROSITE" id="PS50800">
    <property type="entry name" value="SAP"/>
    <property type="match status" value="1"/>
</dbReference>
<dbReference type="Pfam" id="PF02037">
    <property type="entry name" value="SAP"/>
    <property type="match status" value="1"/>
</dbReference>
<dbReference type="Pfam" id="PF23276">
    <property type="entry name" value="TPR_24"/>
    <property type="match status" value="1"/>
</dbReference>
<dbReference type="Pfam" id="PF13041">
    <property type="entry name" value="PPR_2"/>
    <property type="match status" value="1"/>
</dbReference>
<dbReference type="Pfam" id="PF01535">
    <property type="entry name" value="PPR"/>
    <property type="match status" value="1"/>
</dbReference>
<feature type="repeat" description="PPR" evidence="2">
    <location>
        <begin position="497"/>
        <end position="531"/>
    </location>
</feature>
<feature type="region of interest" description="Disordered" evidence="3">
    <location>
        <begin position="86"/>
        <end position="112"/>
    </location>
</feature>
<keyword evidence="1" id="KW-0677">Repeat</keyword>
<evidence type="ECO:0000256" key="2">
    <source>
        <dbReference type="PROSITE-ProRule" id="PRU00708"/>
    </source>
</evidence>
<feature type="compositionally biased region" description="Low complexity" evidence="3">
    <location>
        <begin position="201"/>
        <end position="213"/>
    </location>
</feature>
<dbReference type="InterPro" id="IPR003034">
    <property type="entry name" value="SAP_dom"/>
</dbReference>